<evidence type="ECO:0000256" key="4">
    <source>
        <dbReference type="ARBA" id="ARBA00023122"/>
    </source>
</evidence>
<dbReference type="PANTHER" id="PTHR11911">
    <property type="entry name" value="INOSINE-5-MONOPHOSPHATE DEHYDROGENASE RELATED"/>
    <property type="match status" value="1"/>
</dbReference>
<keyword evidence="3" id="KW-0560">Oxidoreductase</keyword>
<feature type="non-terminal residue" evidence="9">
    <location>
        <position position="391"/>
    </location>
</feature>
<dbReference type="SMART" id="SM00116">
    <property type="entry name" value="CBS"/>
    <property type="match status" value="2"/>
</dbReference>
<dbReference type="FunFam" id="3.20.20.70:FF:000424">
    <property type="entry name" value="Inosine-5'-monophosphate dehydrogenase 2"/>
    <property type="match status" value="1"/>
</dbReference>
<feature type="domain" description="CBS" evidence="8">
    <location>
        <begin position="109"/>
        <end position="168"/>
    </location>
</feature>
<dbReference type="GO" id="GO:0046872">
    <property type="term" value="F:metal ion binding"/>
    <property type="evidence" value="ECO:0007669"/>
    <property type="project" value="UniProtKB-KW"/>
</dbReference>
<dbReference type="InterPro" id="IPR005990">
    <property type="entry name" value="IMP_DH"/>
</dbReference>
<dbReference type="SMART" id="SM01240">
    <property type="entry name" value="IMPDH"/>
    <property type="match status" value="1"/>
</dbReference>
<dbReference type="Gene3D" id="3.20.20.70">
    <property type="entry name" value="Aldolase class I"/>
    <property type="match status" value="1"/>
</dbReference>
<dbReference type="AlphaFoldDB" id="A0A1G2L402"/>
<dbReference type="Proteomes" id="UP000177982">
    <property type="component" value="Unassembled WGS sequence"/>
</dbReference>
<dbReference type="PIRSF" id="PIRSF000130">
    <property type="entry name" value="IMPDH"/>
    <property type="match status" value="1"/>
</dbReference>
<dbReference type="CDD" id="cd04601">
    <property type="entry name" value="CBS_pair_IMPDH"/>
    <property type="match status" value="1"/>
</dbReference>
<keyword evidence="2" id="KW-0479">Metal-binding</keyword>
<dbReference type="InterPro" id="IPR001093">
    <property type="entry name" value="IMP_DH_GMPRt"/>
</dbReference>
<keyword evidence="6" id="KW-0630">Potassium</keyword>
<evidence type="ECO:0000313" key="10">
    <source>
        <dbReference type="Proteomes" id="UP000177982"/>
    </source>
</evidence>
<feature type="binding site" description="in other chain" evidence="6">
    <location>
        <position position="320"/>
    </location>
    <ligand>
        <name>K(+)</name>
        <dbReference type="ChEBI" id="CHEBI:29103"/>
        <note>ligand shared between two tetrameric partners</note>
    </ligand>
</feature>
<comment type="caution">
    <text evidence="9">The sequence shown here is derived from an EMBL/GenBank/DDBJ whole genome shotgun (WGS) entry which is preliminary data.</text>
</comment>
<dbReference type="InterPro" id="IPR013785">
    <property type="entry name" value="Aldolase_TIM"/>
</dbReference>
<dbReference type="GO" id="GO:0006183">
    <property type="term" value="P:GTP biosynthetic process"/>
    <property type="evidence" value="ECO:0007669"/>
    <property type="project" value="TreeGrafter"/>
</dbReference>
<accession>A0A1G2L402</accession>
<dbReference type="Pfam" id="PF00571">
    <property type="entry name" value="CBS"/>
    <property type="match status" value="2"/>
</dbReference>
<dbReference type="SUPFAM" id="SSF54631">
    <property type="entry name" value="CBS-domain pair"/>
    <property type="match status" value="1"/>
</dbReference>
<name>A0A1G2L402_9BACT</name>
<evidence type="ECO:0000256" key="3">
    <source>
        <dbReference type="ARBA" id="ARBA00023002"/>
    </source>
</evidence>
<evidence type="ECO:0000256" key="1">
    <source>
        <dbReference type="ARBA" id="ARBA00005502"/>
    </source>
</evidence>
<keyword evidence="5" id="KW-0520">NAD</keyword>
<dbReference type="InterPro" id="IPR046342">
    <property type="entry name" value="CBS_dom_sf"/>
</dbReference>
<feature type="domain" description="CBS" evidence="8">
    <location>
        <begin position="170"/>
        <end position="228"/>
    </location>
</feature>
<feature type="binding site" evidence="5">
    <location>
        <begin position="316"/>
        <end position="318"/>
    </location>
    <ligand>
        <name>NAD(+)</name>
        <dbReference type="ChEBI" id="CHEBI:57540"/>
    </ligand>
</feature>
<dbReference type="InterPro" id="IPR000644">
    <property type="entry name" value="CBS_dom"/>
</dbReference>
<feature type="binding site" description="in other chain" evidence="6">
    <location>
        <position position="318"/>
    </location>
    <ligand>
        <name>K(+)</name>
        <dbReference type="ChEBI" id="CHEBI:29103"/>
        <note>ligand shared between two tetrameric partners</note>
    </ligand>
</feature>
<evidence type="ECO:0000256" key="2">
    <source>
        <dbReference type="ARBA" id="ARBA00022723"/>
    </source>
</evidence>
<evidence type="ECO:0000256" key="7">
    <source>
        <dbReference type="PROSITE-ProRule" id="PRU00703"/>
    </source>
</evidence>
<proteinExistence type="inferred from homology"/>
<sequence>MTPKREEFFRKLDILAVTFNDLAVKEFDITVKTDYSDVLPHQVSVETKMTRNVGLKIPIISAAMDTVTGIEMAIEMAKLGGMGIIHRNFSPEDRIRAVARVKHHFHGGKIEKPIAVRPVETLEEVLNRRTEKGYPFHSFPVLDDERRFVGLITQNHFKFKNHRVPIREIMMPREFVLVGSDQTTVNEAYDLMRVNEKGVLPCVDGEGQLCGIYVYSDLKRLKNGPLPYNLDARGQLRSAVAIGIGDRELYCAEECDRKHVDVLVINTAHADTEGCLGFLRELKSGRIRADISVGNISEAHSAQRLCEAGADGLIAGQGGGSICTTRPVAGIGCPQATAIHYVSVVGDSYGVPTGGDGGIQCIGHASVEECVPERTEELIKDPGDTTKAIGA</sequence>
<dbReference type="GO" id="GO:0003938">
    <property type="term" value="F:IMP dehydrogenase activity"/>
    <property type="evidence" value="ECO:0007669"/>
    <property type="project" value="InterPro"/>
</dbReference>
<comment type="similarity">
    <text evidence="1">Belongs to the IMPDH/GMPR family.</text>
</comment>
<evidence type="ECO:0000259" key="8">
    <source>
        <dbReference type="PROSITE" id="PS51371"/>
    </source>
</evidence>
<protein>
    <recommendedName>
        <fullName evidence="8">CBS domain-containing protein</fullName>
    </recommendedName>
</protein>
<dbReference type="PANTHER" id="PTHR11911:SF111">
    <property type="entry name" value="INOSINE-5'-MONOPHOSPHATE DEHYDROGENASE"/>
    <property type="match status" value="1"/>
</dbReference>
<reference evidence="9 10" key="1">
    <citation type="journal article" date="2016" name="Nat. Commun.">
        <title>Thousands of microbial genomes shed light on interconnected biogeochemical processes in an aquifer system.</title>
        <authorList>
            <person name="Anantharaman K."/>
            <person name="Brown C.T."/>
            <person name="Hug L.A."/>
            <person name="Sharon I."/>
            <person name="Castelle C.J."/>
            <person name="Probst A.J."/>
            <person name="Thomas B.C."/>
            <person name="Singh A."/>
            <person name="Wilkins M.J."/>
            <person name="Karaoz U."/>
            <person name="Brodie E.L."/>
            <person name="Williams K.H."/>
            <person name="Hubbard S.S."/>
            <person name="Banfield J.F."/>
        </authorList>
    </citation>
    <scope>NUCLEOTIDE SEQUENCE [LARGE SCALE GENOMIC DNA]</scope>
</reference>
<dbReference type="EMBL" id="MHQO01000051">
    <property type="protein sequence ID" value="OHA05409.1"/>
    <property type="molecule type" value="Genomic_DNA"/>
</dbReference>
<evidence type="ECO:0000313" key="9">
    <source>
        <dbReference type="EMBL" id="OHA05409.1"/>
    </source>
</evidence>
<dbReference type="Pfam" id="PF00478">
    <property type="entry name" value="IMPDH"/>
    <property type="match status" value="1"/>
</dbReference>
<feature type="binding site" description="in other chain" evidence="6">
    <location>
        <position position="323"/>
    </location>
    <ligand>
        <name>K(+)</name>
        <dbReference type="ChEBI" id="CHEBI:29103"/>
        <note>ligand shared between two tetrameric partners</note>
    </ligand>
</feature>
<evidence type="ECO:0000256" key="5">
    <source>
        <dbReference type="PIRSR" id="PIRSR000130-3"/>
    </source>
</evidence>
<gene>
    <name evidence="9" type="ORF">A2934_04125</name>
</gene>
<evidence type="ECO:0000256" key="6">
    <source>
        <dbReference type="PIRSR" id="PIRSR000130-4"/>
    </source>
</evidence>
<dbReference type="SUPFAM" id="SSF51412">
    <property type="entry name" value="Inosine monophosphate dehydrogenase (IMPDH)"/>
    <property type="match status" value="1"/>
</dbReference>
<keyword evidence="4 7" id="KW-0129">CBS domain</keyword>
<organism evidence="9 10">
    <name type="scientific">Candidatus Sungbacteria bacterium RIFCSPLOWO2_01_FULL_47_10</name>
    <dbReference type="NCBI Taxonomy" id="1802276"/>
    <lineage>
        <taxon>Bacteria</taxon>
        <taxon>Candidatus Sungiibacteriota</taxon>
    </lineage>
</organism>
<dbReference type="PROSITE" id="PS51371">
    <property type="entry name" value="CBS"/>
    <property type="match status" value="2"/>
</dbReference>